<dbReference type="Proteomes" id="UP001159364">
    <property type="component" value="Linkage Group LG11"/>
</dbReference>
<gene>
    <name evidence="1" type="ORF">K2173_016570</name>
</gene>
<keyword evidence="2" id="KW-1185">Reference proteome</keyword>
<dbReference type="AlphaFoldDB" id="A0AAV8SH34"/>
<evidence type="ECO:0000313" key="2">
    <source>
        <dbReference type="Proteomes" id="UP001159364"/>
    </source>
</evidence>
<accession>A0AAV8SH34</accession>
<organism evidence="1 2">
    <name type="scientific">Erythroxylum novogranatense</name>
    <dbReference type="NCBI Taxonomy" id="1862640"/>
    <lineage>
        <taxon>Eukaryota</taxon>
        <taxon>Viridiplantae</taxon>
        <taxon>Streptophyta</taxon>
        <taxon>Embryophyta</taxon>
        <taxon>Tracheophyta</taxon>
        <taxon>Spermatophyta</taxon>
        <taxon>Magnoliopsida</taxon>
        <taxon>eudicotyledons</taxon>
        <taxon>Gunneridae</taxon>
        <taxon>Pentapetalae</taxon>
        <taxon>rosids</taxon>
        <taxon>fabids</taxon>
        <taxon>Malpighiales</taxon>
        <taxon>Erythroxylaceae</taxon>
        <taxon>Erythroxylum</taxon>
    </lineage>
</organism>
<evidence type="ECO:0000313" key="1">
    <source>
        <dbReference type="EMBL" id="KAJ8751373.1"/>
    </source>
</evidence>
<dbReference type="EMBL" id="JAIWQS010000011">
    <property type="protein sequence ID" value="KAJ8751373.1"/>
    <property type="molecule type" value="Genomic_DNA"/>
</dbReference>
<reference evidence="1 2" key="1">
    <citation type="submission" date="2021-09" db="EMBL/GenBank/DDBJ databases">
        <title>Genomic insights and catalytic innovation underlie evolution of tropane alkaloids biosynthesis.</title>
        <authorList>
            <person name="Wang Y.-J."/>
            <person name="Tian T."/>
            <person name="Huang J.-P."/>
            <person name="Huang S.-X."/>
        </authorList>
    </citation>
    <scope>NUCLEOTIDE SEQUENCE [LARGE SCALE GENOMIC DNA]</scope>
    <source>
        <strain evidence="1">KIB-2018</strain>
        <tissue evidence="1">Leaf</tissue>
    </source>
</reference>
<proteinExistence type="predicted"/>
<comment type="caution">
    <text evidence="1">The sequence shown here is derived from an EMBL/GenBank/DDBJ whole genome shotgun (WGS) entry which is preliminary data.</text>
</comment>
<name>A0AAV8SH34_9ROSI</name>
<protein>
    <submittedName>
        <fullName evidence="1">Uncharacterized protein</fullName>
    </submittedName>
</protein>
<sequence length="85" mass="9405">MISILVQERILGFVLGSALTSFVVLEQRKRIRQSIADGPSQSHAQSQLIKPIFGKEFRSQFGVMWNKAVDEAFGPVIASLTSGRE</sequence>
<dbReference type="PANTHER" id="PTHR37720">
    <property type="entry name" value="OS10G0481400 PROTEIN"/>
    <property type="match status" value="1"/>
</dbReference>
<dbReference type="PANTHER" id="PTHR37720:SF2">
    <property type="entry name" value="OS10G0481400 PROTEIN"/>
    <property type="match status" value="1"/>
</dbReference>